<evidence type="ECO:0008006" key="2">
    <source>
        <dbReference type="Google" id="ProtNLM"/>
    </source>
</evidence>
<dbReference type="NCBIfam" id="NF001645">
    <property type="entry name" value="PRK00420.1-2"/>
    <property type="match status" value="1"/>
</dbReference>
<dbReference type="AlphaFoldDB" id="A0A7C5JY77"/>
<dbReference type="EMBL" id="DRTU01000102">
    <property type="protein sequence ID" value="HHI00340.1"/>
    <property type="molecule type" value="Genomic_DNA"/>
</dbReference>
<proteinExistence type="predicted"/>
<reference evidence="1" key="1">
    <citation type="journal article" date="2020" name="mSystems">
        <title>Genome- and Community-Level Interaction Insights into Carbon Utilization and Element Cycling Functions of Hydrothermarchaeota in Hydrothermal Sediment.</title>
        <authorList>
            <person name="Zhou Z."/>
            <person name="Liu Y."/>
            <person name="Xu W."/>
            <person name="Pan J."/>
            <person name="Luo Z.H."/>
            <person name="Li M."/>
        </authorList>
    </citation>
    <scope>NUCLEOTIDE SEQUENCE [LARGE SCALE GENOMIC DNA]</scope>
    <source>
        <strain evidence="1">HyVt-93</strain>
    </source>
</reference>
<dbReference type="Proteomes" id="UP000886217">
    <property type="component" value="Unassembled WGS sequence"/>
</dbReference>
<protein>
    <recommendedName>
        <fullName evidence="2">DNA-directed RNA polymerase M/15kDa subunit domain-containing protein</fullName>
    </recommendedName>
</protein>
<name>A0A7C5JY77_THELI</name>
<evidence type="ECO:0000313" key="1">
    <source>
        <dbReference type="EMBL" id="HHI00340.1"/>
    </source>
</evidence>
<sequence length="106" mass="12344">MALSDKEIREIITPLLLSGAKMLDRHCPKCGSPLFELNGRVFCPICEHRKKEDTVKLKGIEESLIEKLKLLANQLPDDVDELKKHLEVMKMIVELLERYKKMEEIR</sequence>
<comment type="caution">
    <text evidence="1">The sequence shown here is derived from an EMBL/GenBank/DDBJ whole genome shotgun (WGS) entry which is preliminary data.</text>
</comment>
<dbReference type="Pfam" id="PF06677">
    <property type="entry name" value="Auto_anti-p27"/>
    <property type="match status" value="1"/>
</dbReference>
<accession>A0A7C5JY77</accession>
<organism evidence="1">
    <name type="scientific">Thermococcus litoralis</name>
    <dbReference type="NCBI Taxonomy" id="2265"/>
    <lineage>
        <taxon>Archaea</taxon>
        <taxon>Methanobacteriati</taxon>
        <taxon>Methanobacteriota</taxon>
        <taxon>Thermococci</taxon>
        <taxon>Thermococcales</taxon>
        <taxon>Thermococcaceae</taxon>
        <taxon>Thermococcus</taxon>
    </lineage>
</organism>
<gene>
    <name evidence="1" type="ORF">ENL40_02505</name>
</gene>
<dbReference type="InterPro" id="IPR009563">
    <property type="entry name" value="SSSCA1"/>
</dbReference>